<dbReference type="EMBL" id="BKAG01000015">
    <property type="protein sequence ID" value="GEP43222.1"/>
    <property type="molecule type" value="Genomic_DNA"/>
</dbReference>
<accession>A0A512M923</accession>
<organism evidence="1 2">
    <name type="scientific">Brevifollis gellanilyticus</name>
    <dbReference type="NCBI Taxonomy" id="748831"/>
    <lineage>
        <taxon>Bacteria</taxon>
        <taxon>Pseudomonadati</taxon>
        <taxon>Verrucomicrobiota</taxon>
        <taxon>Verrucomicrobiia</taxon>
        <taxon>Verrucomicrobiales</taxon>
        <taxon>Verrucomicrobiaceae</taxon>
    </lineage>
</organism>
<name>A0A512M923_9BACT</name>
<reference evidence="1 2" key="1">
    <citation type="submission" date="2019-07" db="EMBL/GenBank/DDBJ databases">
        <title>Whole genome shotgun sequence of Brevifollis gellanilyticus NBRC 108608.</title>
        <authorList>
            <person name="Hosoyama A."/>
            <person name="Uohara A."/>
            <person name="Ohji S."/>
            <person name="Ichikawa N."/>
        </authorList>
    </citation>
    <scope>NUCLEOTIDE SEQUENCE [LARGE SCALE GENOMIC DNA]</scope>
    <source>
        <strain evidence="1 2">NBRC 108608</strain>
    </source>
</reference>
<dbReference type="AlphaFoldDB" id="A0A512M923"/>
<protein>
    <submittedName>
        <fullName evidence="1">Uncharacterized protein</fullName>
    </submittedName>
</protein>
<keyword evidence="2" id="KW-1185">Reference proteome</keyword>
<proteinExistence type="predicted"/>
<evidence type="ECO:0000313" key="2">
    <source>
        <dbReference type="Proteomes" id="UP000321577"/>
    </source>
</evidence>
<evidence type="ECO:0000313" key="1">
    <source>
        <dbReference type="EMBL" id="GEP43222.1"/>
    </source>
</evidence>
<comment type="caution">
    <text evidence="1">The sequence shown here is derived from an EMBL/GenBank/DDBJ whole genome shotgun (WGS) entry which is preliminary data.</text>
</comment>
<dbReference type="Proteomes" id="UP000321577">
    <property type="component" value="Unassembled WGS sequence"/>
</dbReference>
<dbReference type="RefSeq" id="WP_146850797.1">
    <property type="nucleotide sequence ID" value="NZ_BKAG01000015.1"/>
</dbReference>
<sequence length="82" mass="9333">MKLLDTPSHRPALNFERPSWLVTCSLKRREPFGTVSSQARYELAATNEEEARSAVRNFVQQAHPRCVIESIRVARQNLAQPA</sequence>
<gene>
    <name evidence="1" type="ORF">BGE01nite_25130</name>
</gene>